<name>A0AAE8MEQ3_9HYPO</name>
<proteinExistence type="predicted"/>
<keyword evidence="3" id="KW-1185">Reference proteome</keyword>
<dbReference type="AlphaFoldDB" id="A0AAE8MEQ3"/>
<evidence type="ECO:0000313" key="3">
    <source>
        <dbReference type="Proteomes" id="UP001187734"/>
    </source>
</evidence>
<accession>A0AAE8MEQ3</accession>
<dbReference type="Proteomes" id="UP001187734">
    <property type="component" value="Unassembled WGS sequence"/>
</dbReference>
<protein>
    <submittedName>
        <fullName evidence="2">Uncharacterized protein</fullName>
    </submittedName>
</protein>
<evidence type="ECO:0000256" key="1">
    <source>
        <dbReference type="SAM" id="MobiDB-lite"/>
    </source>
</evidence>
<feature type="region of interest" description="Disordered" evidence="1">
    <location>
        <begin position="367"/>
        <end position="408"/>
    </location>
</feature>
<gene>
    <name evidence="2" type="ORF">FTOL_08662</name>
</gene>
<evidence type="ECO:0000313" key="2">
    <source>
        <dbReference type="EMBL" id="SPJ80270.1"/>
    </source>
</evidence>
<reference evidence="2" key="1">
    <citation type="submission" date="2018-03" db="EMBL/GenBank/DDBJ databases">
        <authorList>
            <person name="Guldener U."/>
        </authorList>
    </citation>
    <scope>NUCLEOTIDE SEQUENCE</scope>
</reference>
<sequence length="607" mass="69069">MDDYEKFESISRQPHSTESLALMIAAMRVAQNRFVNCPPSLLLTNLTHFPSREDAARRTADGPYQDLLPPVDEAWIRYTDKISRSPSPPEGSNVTPRMWNLVRGSPLDSSVVEGYLKLLRATSLHTEIAGTRLLRQDDNTIDTEGVDRPTIIPFLDGNDWAFAVAYSDCIHWYDSRPNRIVPSFSASGARRVVGGWKGPQHSNPNDAGVFMLLGIRLILHQKPHLSQRAANEITETFRARMLIELLAGKIEPDAEDLRRVGIVGRTETDEGSIFVAQANHEHSPALESETSFFNDAMYMQYLANRAARSTSSVPSPSPPVDRIVRASERREANASRPRVQQLCSIDEENEGLMDYEELQDNLVTAYSNTTTPGSTPRLTASSNDLELPLPSTANTSRRRKNPQRERYIQGTAGNTAREMLEPGINSLISRKVILENLANALHFKRLAMASDQDGEQVLWSLGSRMSQGKLQQRYSRVLFNEKMEEQNPMMDQVSDQERKKMKRDFRKWQVWKDVRDIGRDHDDLGQFVTLCAFPGSMNSECKPKAYYRSLVADLKREIESETGDERGEEIRIPFPFLVRQWLREAHTRWAFAQICPKHRWLRFSDHG</sequence>
<feature type="compositionally biased region" description="Polar residues" evidence="1">
    <location>
        <begin position="367"/>
        <end position="384"/>
    </location>
</feature>
<dbReference type="EMBL" id="ONZP01000308">
    <property type="protein sequence ID" value="SPJ80270.1"/>
    <property type="molecule type" value="Genomic_DNA"/>
</dbReference>
<comment type="caution">
    <text evidence="2">The sequence shown here is derived from an EMBL/GenBank/DDBJ whole genome shotgun (WGS) entry which is preliminary data.</text>
</comment>
<organism evidence="2 3">
    <name type="scientific">Fusarium torulosum</name>
    <dbReference type="NCBI Taxonomy" id="33205"/>
    <lineage>
        <taxon>Eukaryota</taxon>
        <taxon>Fungi</taxon>
        <taxon>Dikarya</taxon>
        <taxon>Ascomycota</taxon>
        <taxon>Pezizomycotina</taxon>
        <taxon>Sordariomycetes</taxon>
        <taxon>Hypocreomycetidae</taxon>
        <taxon>Hypocreales</taxon>
        <taxon>Nectriaceae</taxon>
        <taxon>Fusarium</taxon>
    </lineage>
</organism>